<proteinExistence type="predicted"/>
<dbReference type="EMBL" id="GGEC01089562">
    <property type="protein sequence ID" value="MBX70046.1"/>
    <property type="molecule type" value="Transcribed_RNA"/>
</dbReference>
<evidence type="ECO:0000313" key="1">
    <source>
        <dbReference type="EMBL" id="MBX70046.1"/>
    </source>
</evidence>
<organism evidence="1">
    <name type="scientific">Rhizophora mucronata</name>
    <name type="common">Asiatic mangrove</name>
    <dbReference type="NCBI Taxonomy" id="61149"/>
    <lineage>
        <taxon>Eukaryota</taxon>
        <taxon>Viridiplantae</taxon>
        <taxon>Streptophyta</taxon>
        <taxon>Embryophyta</taxon>
        <taxon>Tracheophyta</taxon>
        <taxon>Spermatophyta</taxon>
        <taxon>Magnoliopsida</taxon>
        <taxon>eudicotyledons</taxon>
        <taxon>Gunneridae</taxon>
        <taxon>Pentapetalae</taxon>
        <taxon>rosids</taxon>
        <taxon>fabids</taxon>
        <taxon>Malpighiales</taxon>
        <taxon>Rhizophoraceae</taxon>
        <taxon>Rhizophora</taxon>
    </lineage>
</organism>
<accession>A0A2P2QSR4</accession>
<name>A0A2P2QSR4_RHIMU</name>
<sequence length="41" mass="4529">MHLLVAQQAELRRVGSAVQNRRLLAAEIAGHAIRLAAHHLH</sequence>
<protein>
    <submittedName>
        <fullName evidence="1">COL</fullName>
    </submittedName>
</protein>
<reference evidence="1" key="1">
    <citation type="submission" date="2018-02" db="EMBL/GenBank/DDBJ databases">
        <title>Rhizophora mucronata_Transcriptome.</title>
        <authorList>
            <person name="Meera S.P."/>
            <person name="Sreeshan A."/>
            <person name="Augustine A."/>
        </authorList>
    </citation>
    <scope>NUCLEOTIDE SEQUENCE</scope>
    <source>
        <tissue evidence="1">Leaf</tissue>
    </source>
</reference>
<dbReference type="AlphaFoldDB" id="A0A2P2QSR4"/>